<keyword evidence="2" id="KW-1185">Reference proteome</keyword>
<reference evidence="1 2" key="1">
    <citation type="journal article" date="2022" name="Genome Biol. Evol.">
        <title>The Spruce Budworm Genome: Reconstructing the Evolutionary History of Antifreeze Proteins.</title>
        <authorList>
            <person name="Beliveau C."/>
            <person name="Gagne P."/>
            <person name="Picq S."/>
            <person name="Vernygora O."/>
            <person name="Keeling C.I."/>
            <person name="Pinkney K."/>
            <person name="Doucet D."/>
            <person name="Wen F."/>
            <person name="Johnston J.S."/>
            <person name="Maaroufi H."/>
            <person name="Boyle B."/>
            <person name="Laroche J."/>
            <person name="Dewar K."/>
            <person name="Juretic N."/>
            <person name="Blackburn G."/>
            <person name="Nisole A."/>
            <person name="Brunet B."/>
            <person name="Brandao M."/>
            <person name="Lumley L."/>
            <person name="Duan J."/>
            <person name="Quan G."/>
            <person name="Lucarotti C.J."/>
            <person name="Roe A.D."/>
            <person name="Sperling F.A.H."/>
            <person name="Levesque R.C."/>
            <person name="Cusson M."/>
        </authorList>
    </citation>
    <scope>NUCLEOTIDE SEQUENCE [LARGE SCALE GENOMIC DNA]</scope>
    <source>
        <strain evidence="1">Glfc:IPQL:Cfum</strain>
    </source>
</reference>
<name>A0ACC0KSY7_CHOFU</name>
<evidence type="ECO:0000313" key="1">
    <source>
        <dbReference type="EMBL" id="KAI8439307.1"/>
    </source>
</evidence>
<organism evidence="1 2">
    <name type="scientific">Choristoneura fumiferana</name>
    <name type="common">Spruce budworm moth</name>
    <name type="synonym">Archips fumiferana</name>
    <dbReference type="NCBI Taxonomy" id="7141"/>
    <lineage>
        <taxon>Eukaryota</taxon>
        <taxon>Metazoa</taxon>
        <taxon>Ecdysozoa</taxon>
        <taxon>Arthropoda</taxon>
        <taxon>Hexapoda</taxon>
        <taxon>Insecta</taxon>
        <taxon>Pterygota</taxon>
        <taxon>Neoptera</taxon>
        <taxon>Endopterygota</taxon>
        <taxon>Lepidoptera</taxon>
        <taxon>Glossata</taxon>
        <taxon>Ditrysia</taxon>
        <taxon>Tortricoidea</taxon>
        <taxon>Tortricidae</taxon>
        <taxon>Tortricinae</taxon>
        <taxon>Choristoneura</taxon>
    </lineage>
</organism>
<dbReference type="Proteomes" id="UP001064048">
    <property type="component" value="Chromosome 23"/>
</dbReference>
<accession>A0ACC0KSY7</accession>
<evidence type="ECO:0000313" key="2">
    <source>
        <dbReference type="Proteomes" id="UP001064048"/>
    </source>
</evidence>
<sequence length="210" mass="23942">MRLQIVITLAAIIICDAKLPSMKSHLQSNELPPNPTQNSQALRLLEVQAKSAKTSRIVNEYKARHRRDTFDSKTYNEYSLIWAYSERLDENGDVVLRWVKSDSSITFRVEARTRGYVGIGFNSARNMRGADLVVAWVDDRNNHAHVLVRWKMGQKVVGVETTKGVQECGEAASKMDGRFGASGWMRKTQDRLEWSKMEEKSLDFYSALGR</sequence>
<proteinExistence type="predicted"/>
<comment type="caution">
    <text evidence="1">The sequence shown here is derived from an EMBL/GenBank/DDBJ whole genome shotgun (WGS) entry which is preliminary data.</text>
</comment>
<gene>
    <name evidence="1" type="ORF">MSG28_013138</name>
</gene>
<protein>
    <submittedName>
        <fullName evidence="1">Uncharacterized protein</fullName>
    </submittedName>
</protein>
<dbReference type="EMBL" id="CM046123">
    <property type="protein sequence ID" value="KAI8439307.1"/>
    <property type="molecule type" value="Genomic_DNA"/>
</dbReference>